<evidence type="ECO:0000256" key="2">
    <source>
        <dbReference type="SAM" id="Phobius"/>
    </source>
</evidence>
<comment type="caution">
    <text evidence="3">The sequence shown here is derived from an EMBL/GenBank/DDBJ whole genome shotgun (WGS) entry which is preliminary data.</text>
</comment>
<protein>
    <submittedName>
        <fullName evidence="3">Uncharacterized protein</fullName>
    </submittedName>
</protein>
<dbReference type="RefSeq" id="WP_106567784.1">
    <property type="nucleotide sequence ID" value="NZ_PYGF01000007.1"/>
</dbReference>
<evidence type="ECO:0000313" key="3">
    <source>
        <dbReference type="EMBL" id="PSL03402.1"/>
    </source>
</evidence>
<keyword evidence="4" id="KW-1185">Reference proteome</keyword>
<keyword evidence="2" id="KW-0472">Membrane</keyword>
<feature type="region of interest" description="Disordered" evidence="1">
    <location>
        <begin position="238"/>
        <end position="257"/>
    </location>
</feature>
<dbReference type="Proteomes" id="UP000240708">
    <property type="component" value="Unassembled WGS sequence"/>
</dbReference>
<dbReference type="EMBL" id="PYGF01000007">
    <property type="protein sequence ID" value="PSL03402.1"/>
    <property type="molecule type" value="Genomic_DNA"/>
</dbReference>
<feature type="transmembrane region" description="Helical" evidence="2">
    <location>
        <begin position="138"/>
        <end position="157"/>
    </location>
</feature>
<dbReference type="OrthoDB" id="7544025at2"/>
<organism evidence="3 4">
    <name type="scientific">Cecembia rubra</name>
    <dbReference type="NCBI Taxonomy" id="1485585"/>
    <lineage>
        <taxon>Bacteria</taxon>
        <taxon>Pseudomonadati</taxon>
        <taxon>Bacteroidota</taxon>
        <taxon>Cytophagia</taxon>
        <taxon>Cytophagales</taxon>
        <taxon>Cyclobacteriaceae</taxon>
        <taxon>Cecembia</taxon>
    </lineage>
</organism>
<gene>
    <name evidence="3" type="ORF">CLV48_107120</name>
</gene>
<proteinExistence type="predicted"/>
<feature type="transmembrane region" description="Helical" evidence="2">
    <location>
        <begin position="107"/>
        <end position="126"/>
    </location>
</feature>
<keyword evidence="2" id="KW-0812">Transmembrane</keyword>
<keyword evidence="2" id="KW-1133">Transmembrane helix</keyword>
<name>A0A2P8E1R2_9BACT</name>
<feature type="transmembrane region" description="Helical" evidence="2">
    <location>
        <begin position="65"/>
        <end position="86"/>
    </location>
</feature>
<feature type="transmembrane region" description="Helical" evidence="2">
    <location>
        <begin position="38"/>
        <end position="59"/>
    </location>
</feature>
<evidence type="ECO:0000313" key="4">
    <source>
        <dbReference type="Proteomes" id="UP000240708"/>
    </source>
</evidence>
<sequence length="257" mass="28281">MEKKKITKVGGDIPPSTQVTSTFVPTAESKGKATRFRVIAAILWLLAIGAQIVAISMLFKQPVNMTWIIILIVIDLALAVTGSILWKKSNRLDPPSEKNKLMFFMQSQLGLVVAIIAFLPLIIFILTNKNLDAKQKGILGGIAGVALIIAGITGVDFNPPSVEQYTEQTARVEELTGNNLVYWTKSGTKYHLYDNCHSINKDATTEIFEGSVAKARELKNISELCKFCENKAAKEQGVNSTNELKEVEDVLENTNQQ</sequence>
<reference evidence="3 4" key="1">
    <citation type="submission" date="2018-03" db="EMBL/GenBank/DDBJ databases">
        <title>Genomic Encyclopedia of Archaeal and Bacterial Type Strains, Phase II (KMG-II): from individual species to whole genera.</title>
        <authorList>
            <person name="Goeker M."/>
        </authorList>
    </citation>
    <scope>NUCLEOTIDE SEQUENCE [LARGE SCALE GENOMIC DNA]</scope>
    <source>
        <strain evidence="3 4">DSM 28057</strain>
    </source>
</reference>
<dbReference type="AlphaFoldDB" id="A0A2P8E1R2"/>
<evidence type="ECO:0000256" key="1">
    <source>
        <dbReference type="SAM" id="MobiDB-lite"/>
    </source>
</evidence>
<accession>A0A2P8E1R2</accession>